<dbReference type="InterPro" id="IPR012338">
    <property type="entry name" value="Beta-lactam/transpept-like"/>
</dbReference>
<dbReference type="Pfam" id="PF00144">
    <property type="entry name" value="Beta-lactamase"/>
    <property type="match status" value="1"/>
</dbReference>
<dbReference type="AlphaFoldDB" id="A0A6P7SZK9"/>
<accession>A0A6P7SZK9</accession>
<reference evidence="2" key="1">
    <citation type="submission" date="2025-08" db="UniProtKB">
        <authorList>
            <consortium name="RefSeq"/>
        </authorList>
    </citation>
    <scope>IDENTIFICATION</scope>
</reference>
<dbReference type="PANTHER" id="PTHR43319">
    <property type="entry name" value="BETA-LACTAMASE-RELATED"/>
    <property type="match status" value="1"/>
</dbReference>
<dbReference type="InterPro" id="IPR052907">
    <property type="entry name" value="Beta-lactamase/esterase"/>
</dbReference>
<dbReference type="PANTHER" id="PTHR43319:SF3">
    <property type="entry name" value="BETA-LACTAMASE-RELATED DOMAIN-CONTAINING PROTEIN"/>
    <property type="match status" value="1"/>
</dbReference>
<protein>
    <submittedName>
        <fullName evidence="2">Beta-lactamase domain-containing protein 2</fullName>
    </submittedName>
</protein>
<organism evidence="1 2">
    <name type="scientific">Octopus sinensis</name>
    <name type="common">East Asian common octopus</name>
    <dbReference type="NCBI Taxonomy" id="2607531"/>
    <lineage>
        <taxon>Eukaryota</taxon>
        <taxon>Metazoa</taxon>
        <taxon>Spiralia</taxon>
        <taxon>Lophotrochozoa</taxon>
        <taxon>Mollusca</taxon>
        <taxon>Cephalopoda</taxon>
        <taxon>Coleoidea</taxon>
        <taxon>Octopodiformes</taxon>
        <taxon>Octopoda</taxon>
        <taxon>Incirrata</taxon>
        <taxon>Octopodidae</taxon>
        <taxon>Octopus</taxon>
    </lineage>
</organism>
<dbReference type="Proteomes" id="UP000515154">
    <property type="component" value="Linkage group LG12"/>
</dbReference>
<dbReference type="InterPro" id="IPR001466">
    <property type="entry name" value="Beta-lactam-related"/>
</dbReference>
<dbReference type="KEGG" id="osn:115218000"/>
<evidence type="ECO:0000313" key="1">
    <source>
        <dbReference type="Proteomes" id="UP000515154"/>
    </source>
</evidence>
<name>A0A6P7SZK9_9MOLL</name>
<evidence type="ECO:0000313" key="2">
    <source>
        <dbReference type="RefSeq" id="XP_029643605.1"/>
    </source>
</evidence>
<dbReference type="Gene3D" id="3.40.710.10">
    <property type="entry name" value="DD-peptidase/beta-lactamase superfamily"/>
    <property type="match status" value="1"/>
</dbReference>
<sequence length="428" mass="48385">MNLLAIGSACVAILAIYGYYSQVRYFKNLPKFIDGFVDPRFKQVEDAFRQNVNNELELGGTFAAYYKGELVVDLWGGYANAESPWRNDTLGTIFSVSKGVAAILLAKFVEKGYIDYNQKVSHYWPEFAQNGKESITVGMLVSHQSGIIGFDEKLQFTLMSSDYDRFLSILAAQKPQWTPGTKVGYHVITYGLYIDALLAKADPHKRPIERIFREEISEPYGIDFFQGIPYEEQYRAETRIYIKSVWDILPHIFSKRFFNLCTSMWFDKNNYLKTSVTTFQIGTSLYSLSDRHIKRLPCSSFNGHATARGLAKLFGNIVNTGNNKEGNILSKSTVENIDDIVSSQIDAILNFHIVFGRGFTIHKNNKGQKTFCHFGFGGQGACGDKENKLSVAYISNHLNPLIFGADDRYNSLVDAVYRSVEMIEKESA</sequence>
<keyword evidence="1" id="KW-1185">Reference proteome</keyword>
<dbReference type="RefSeq" id="XP_029643605.1">
    <property type="nucleotide sequence ID" value="XM_029787745.2"/>
</dbReference>
<proteinExistence type="predicted"/>
<gene>
    <name evidence="2" type="primary">LOC115218000</name>
</gene>
<dbReference type="SUPFAM" id="SSF56601">
    <property type="entry name" value="beta-lactamase/transpeptidase-like"/>
    <property type="match status" value="1"/>
</dbReference>